<dbReference type="OrthoDB" id="10492414at2759"/>
<dbReference type="EMBL" id="BMAO01034152">
    <property type="protein sequence ID" value="GFQ94328.1"/>
    <property type="molecule type" value="Genomic_DNA"/>
</dbReference>
<organism evidence="2 3">
    <name type="scientific">Trichonephila clavata</name>
    <name type="common">Joro spider</name>
    <name type="synonym">Nephila clavata</name>
    <dbReference type="NCBI Taxonomy" id="2740835"/>
    <lineage>
        <taxon>Eukaryota</taxon>
        <taxon>Metazoa</taxon>
        <taxon>Ecdysozoa</taxon>
        <taxon>Arthropoda</taxon>
        <taxon>Chelicerata</taxon>
        <taxon>Arachnida</taxon>
        <taxon>Araneae</taxon>
        <taxon>Araneomorphae</taxon>
        <taxon>Entelegynae</taxon>
        <taxon>Araneoidea</taxon>
        <taxon>Nephilidae</taxon>
        <taxon>Trichonephila</taxon>
    </lineage>
</organism>
<evidence type="ECO:0000313" key="3">
    <source>
        <dbReference type="Proteomes" id="UP000887116"/>
    </source>
</evidence>
<comment type="caution">
    <text evidence="2">The sequence shown here is derived from an EMBL/GenBank/DDBJ whole genome shotgun (WGS) entry which is preliminary data.</text>
</comment>
<dbReference type="AlphaFoldDB" id="A0A8X6G2P7"/>
<accession>A0A8X6G2P7</accession>
<feature type="compositionally biased region" description="Polar residues" evidence="1">
    <location>
        <begin position="11"/>
        <end position="27"/>
    </location>
</feature>
<dbReference type="Proteomes" id="UP000887116">
    <property type="component" value="Unassembled WGS sequence"/>
</dbReference>
<gene>
    <name evidence="2" type="ORF">TNCT_381501</name>
</gene>
<evidence type="ECO:0000313" key="2">
    <source>
        <dbReference type="EMBL" id="GFQ94328.1"/>
    </source>
</evidence>
<reference evidence="2" key="1">
    <citation type="submission" date="2020-07" db="EMBL/GenBank/DDBJ databases">
        <title>Multicomponent nature underlies the extraordinary mechanical properties of spider dragline silk.</title>
        <authorList>
            <person name="Kono N."/>
            <person name="Nakamura H."/>
            <person name="Mori M."/>
            <person name="Yoshida Y."/>
            <person name="Ohtoshi R."/>
            <person name="Malay A.D."/>
            <person name="Moran D.A.P."/>
            <person name="Tomita M."/>
            <person name="Numata K."/>
            <person name="Arakawa K."/>
        </authorList>
    </citation>
    <scope>NUCLEOTIDE SEQUENCE</scope>
</reference>
<evidence type="ECO:0000256" key="1">
    <source>
        <dbReference type="SAM" id="MobiDB-lite"/>
    </source>
</evidence>
<protein>
    <submittedName>
        <fullName evidence="2">Uncharacterized protein</fullName>
    </submittedName>
</protein>
<feature type="region of interest" description="Disordered" evidence="1">
    <location>
        <begin position="1"/>
        <end position="27"/>
    </location>
</feature>
<sequence length="68" mass="7575">MEIEDPVPGRETSSNCQSTSTPDYSSAQRDYDPLWYTSEIPTSHLVEVTFLNGFQGGVMWQPCGCQSL</sequence>
<keyword evidence="3" id="KW-1185">Reference proteome</keyword>
<proteinExistence type="predicted"/>
<name>A0A8X6G2P7_TRICU</name>